<proteinExistence type="predicted"/>
<evidence type="ECO:0000256" key="1">
    <source>
        <dbReference type="SAM" id="MobiDB-lite"/>
    </source>
</evidence>
<gene>
    <name evidence="2" type="ORF">C8A04DRAFT_13720</name>
</gene>
<protein>
    <submittedName>
        <fullName evidence="2">Uncharacterized protein</fullName>
    </submittedName>
</protein>
<evidence type="ECO:0000313" key="3">
    <source>
        <dbReference type="Proteomes" id="UP001302676"/>
    </source>
</evidence>
<comment type="caution">
    <text evidence="2">The sequence shown here is derived from an EMBL/GenBank/DDBJ whole genome shotgun (WGS) entry which is preliminary data.</text>
</comment>
<dbReference type="AlphaFoldDB" id="A0AAN6ZLQ0"/>
<keyword evidence="3" id="KW-1185">Reference proteome</keyword>
<dbReference type="GeneID" id="87814443"/>
<dbReference type="Proteomes" id="UP001302676">
    <property type="component" value="Unassembled WGS sequence"/>
</dbReference>
<feature type="region of interest" description="Disordered" evidence="1">
    <location>
        <begin position="1"/>
        <end position="57"/>
    </location>
</feature>
<reference evidence="2" key="1">
    <citation type="journal article" date="2023" name="Mol. Phylogenet. Evol.">
        <title>Genome-scale phylogeny and comparative genomics of the fungal order Sordariales.</title>
        <authorList>
            <person name="Hensen N."/>
            <person name="Bonometti L."/>
            <person name="Westerberg I."/>
            <person name="Brannstrom I.O."/>
            <person name="Guillou S."/>
            <person name="Cros-Aarteil S."/>
            <person name="Calhoun S."/>
            <person name="Haridas S."/>
            <person name="Kuo A."/>
            <person name="Mondo S."/>
            <person name="Pangilinan J."/>
            <person name="Riley R."/>
            <person name="LaButti K."/>
            <person name="Andreopoulos B."/>
            <person name="Lipzen A."/>
            <person name="Chen C."/>
            <person name="Yan M."/>
            <person name="Daum C."/>
            <person name="Ng V."/>
            <person name="Clum A."/>
            <person name="Steindorff A."/>
            <person name="Ohm R.A."/>
            <person name="Martin F."/>
            <person name="Silar P."/>
            <person name="Natvig D.O."/>
            <person name="Lalanne C."/>
            <person name="Gautier V."/>
            <person name="Ament-Velasquez S.L."/>
            <person name="Kruys A."/>
            <person name="Hutchinson M.I."/>
            <person name="Powell A.J."/>
            <person name="Barry K."/>
            <person name="Miller A.N."/>
            <person name="Grigoriev I.V."/>
            <person name="Debuchy R."/>
            <person name="Gladieux P."/>
            <person name="Hiltunen Thoren M."/>
            <person name="Johannesson H."/>
        </authorList>
    </citation>
    <scope>NUCLEOTIDE SEQUENCE</scope>
    <source>
        <strain evidence="2">CBS 141.50</strain>
    </source>
</reference>
<evidence type="ECO:0000313" key="2">
    <source>
        <dbReference type="EMBL" id="KAK4141891.1"/>
    </source>
</evidence>
<accession>A0AAN6ZLQ0</accession>
<dbReference type="RefSeq" id="XP_062635262.1">
    <property type="nucleotide sequence ID" value="XM_062777830.1"/>
</dbReference>
<dbReference type="EMBL" id="MU853605">
    <property type="protein sequence ID" value="KAK4141891.1"/>
    <property type="molecule type" value="Genomic_DNA"/>
</dbReference>
<name>A0AAN6ZLQ0_9PEZI</name>
<feature type="compositionally biased region" description="Gly residues" evidence="1">
    <location>
        <begin position="42"/>
        <end position="56"/>
    </location>
</feature>
<sequence length="101" mass="10210">MLDPSNFTLAPNGAGSKTPSPGRGPSPGLSSASLPGSAASGSGFGSVSGTGTGGGERYVVQDSRWRFHGEEHFPKPRNFVGGARKYRAGRGSSVPLHLGAL</sequence>
<reference evidence="2" key="2">
    <citation type="submission" date="2023-05" db="EMBL/GenBank/DDBJ databases">
        <authorList>
            <consortium name="Lawrence Berkeley National Laboratory"/>
            <person name="Steindorff A."/>
            <person name="Hensen N."/>
            <person name="Bonometti L."/>
            <person name="Westerberg I."/>
            <person name="Brannstrom I.O."/>
            <person name="Guillou S."/>
            <person name="Cros-Aarteil S."/>
            <person name="Calhoun S."/>
            <person name="Haridas S."/>
            <person name="Kuo A."/>
            <person name="Mondo S."/>
            <person name="Pangilinan J."/>
            <person name="Riley R."/>
            <person name="Labutti K."/>
            <person name="Andreopoulos B."/>
            <person name="Lipzen A."/>
            <person name="Chen C."/>
            <person name="Yanf M."/>
            <person name="Daum C."/>
            <person name="Ng V."/>
            <person name="Clum A."/>
            <person name="Ohm R."/>
            <person name="Martin F."/>
            <person name="Silar P."/>
            <person name="Natvig D."/>
            <person name="Lalanne C."/>
            <person name="Gautier V."/>
            <person name="Ament-Velasquez S.L."/>
            <person name="Kruys A."/>
            <person name="Hutchinson M.I."/>
            <person name="Powell A.J."/>
            <person name="Barry K."/>
            <person name="Miller A.N."/>
            <person name="Grigoriev I.V."/>
            <person name="Debuchy R."/>
            <person name="Gladieux P."/>
            <person name="Thoren M.H."/>
            <person name="Johannesson H."/>
        </authorList>
    </citation>
    <scope>NUCLEOTIDE SEQUENCE</scope>
    <source>
        <strain evidence="2">CBS 141.50</strain>
    </source>
</reference>
<organism evidence="2 3">
    <name type="scientific">Dichotomopilus funicola</name>
    <dbReference type="NCBI Taxonomy" id="1934379"/>
    <lineage>
        <taxon>Eukaryota</taxon>
        <taxon>Fungi</taxon>
        <taxon>Dikarya</taxon>
        <taxon>Ascomycota</taxon>
        <taxon>Pezizomycotina</taxon>
        <taxon>Sordariomycetes</taxon>
        <taxon>Sordariomycetidae</taxon>
        <taxon>Sordariales</taxon>
        <taxon>Chaetomiaceae</taxon>
        <taxon>Dichotomopilus</taxon>
    </lineage>
</organism>
<feature type="compositionally biased region" description="Low complexity" evidence="1">
    <location>
        <begin position="15"/>
        <end position="41"/>
    </location>
</feature>